<dbReference type="Pfam" id="PF04859">
    <property type="entry name" value="DUF641"/>
    <property type="match status" value="1"/>
</dbReference>
<evidence type="ECO:0000259" key="3">
    <source>
        <dbReference type="Pfam" id="PF24994"/>
    </source>
</evidence>
<dbReference type="EMBL" id="JAVIJP010000007">
    <property type="protein sequence ID" value="KAL3649449.1"/>
    <property type="molecule type" value="Genomic_DNA"/>
</dbReference>
<keyword evidence="5" id="KW-1185">Reference proteome</keyword>
<evidence type="ECO:0000313" key="4">
    <source>
        <dbReference type="EMBL" id="KAL3649449.1"/>
    </source>
</evidence>
<accession>A0ABD3E8L1</accession>
<reference evidence="5" key="1">
    <citation type="journal article" date="2024" name="IScience">
        <title>Strigolactones Initiate the Formation of Haustorium-like Structures in Castilleja.</title>
        <authorList>
            <person name="Buerger M."/>
            <person name="Peterson D."/>
            <person name="Chory J."/>
        </authorList>
    </citation>
    <scope>NUCLEOTIDE SEQUENCE [LARGE SCALE GENOMIC DNA]</scope>
</reference>
<feature type="region of interest" description="Disordered" evidence="1">
    <location>
        <begin position="1"/>
        <end position="29"/>
    </location>
</feature>
<feature type="domain" description="DUF641" evidence="2">
    <location>
        <begin position="99"/>
        <end position="227"/>
    </location>
</feature>
<feature type="compositionally biased region" description="Pro residues" evidence="1">
    <location>
        <begin position="19"/>
        <end position="28"/>
    </location>
</feature>
<comment type="caution">
    <text evidence="4">The sequence shown here is derived from an EMBL/GenBank/DDBJ whole genome shotgun (WGS) entry which is preliminary data.</text>
</comment>
<gene>
    <name evidence="4" type="ORF">CASFOL_005852</name>
</gene>
<dbReference type="PANTHER" id="PTHR31161">
    <property type="entry name" value="PROTEIN GRAVITROPIC IN THE LIGHT 1"/>
    <property type="match status" value="1"/>
</dbReference>
<dbReference type="InterPro" id="IPR040225">
    <property type="entry name" value="GIL1-like"/>
</dbReference>
<protein>
    <recommendedName>
        <fullName evidence="6">DUF641 domain-containing protein</fullName>
    </recommendedName>
</protein>
<dbReference type="InterPro" id="IPR006943">
    <property type="entry name" value="DUF641_pln"/>
</dbReference>
<evidence type="ECO:0000259" key="2">
    <source>
        <dbReference type="Pfam" id="PF04859"/>
    </source>
</evidence>
<feature type="domain" description="GIL1/IRKI C-terminal" evidence="3">
    <location>
        <begin position="429"/>
        <end position="480"/>
    </location>
</feature>
<evidence type="ECO:0000313" key="5">
    <source>
        <dbReference type="Proteomes" id="UP001632038"/>
    </source>
</evidence>
<organism evidence="4 5">
    <name type="scientific">Castilleja foliolosa</name>
    <dbReference type="NCBI Taxonomy" id="1961234"/>
    <lineage>
        <taxon>Eukaryota</taxon>
        <taxon>Viridiplantae</taxon>
        <taxon>Streptophyta</taxon>
        <taxon>Embryophyta</taxon>
        <taxon>Tracheophyta</taxon>
        <taxon>Spermatophyta</taxon>
        <taxon>Magnoliopsida</taxon>
        <taxon>eudicotyledons</taxon>
        <taxon>Gunneridae</taxon>
        <taxon>Pentapetalae</taxon>
        <taxon>asterids</taxon>
        <taxon>lamiids</taxon>
        <taxon>Lamiales</taxon>
        <taxon>Orobanchaceae</taxon>
        <taxon>Pedicularideae</taxon>
        <taxon>Castillejinae</taxon>
        <taxon>Castilleja</taxon>
    </lineage>
</organism>
<evidence type="ECO:0008006" key="6">
    <source>
        <dbReference type="Google" id="ProtNLM"/>
    </source>
</evidence>
<name>A0ABD3E8L1_9LAMI</name>
<dbReference type="InterPro" id="IPR056813">
    <property type="entry name" value="GIL1_IRKI_C"/>
</dbReference>
<sequence length="489" mass="55333">MYSFREMVEMEGAPSSKSPSPPPPPPPISDMFQKFAIAFKTKTYELFAEDYPPVASADSDGDLTLLLDSAEEFIPDQKVVVIKPDSPPGPDNSGTDLIRALIPSLFATLSSFEASYLQFQAAHVPEIDQKALELADKLIVSILQKLTEMKSLYRDSKKRGLGSNCDYDFPAGSYLEFQVQENQSKLRVLETIVNSLQSQMDVKDDQASDLRRKMDKIRVCNGGLSRKLAVKKGNTGFEVLLTIRVFEAMLGDSIKSLRCFVKLLIDLMQRVGWDLEQAANSVYSGLDYSKKGHFRYAFLSYACLAMFHNFDKNDFGSSDGEIICNGENSMIDNEYNGYLRQLIEHVAISPMEILSKNPKCEFSRFCERKYKQLIHPTMESSIFSNLEKKEKVLDSWKSLTVFYESFVRMASSMWLLHKLAYSFNPAVEIFQVEKGVEFSMVYMEDVLGKSSLRRKSRARVGFTVVPGFKVGRTVIQSQVYLVDSKNTDK</sequence>
<evidence type="ECO:0000256" key="1">
    <source>
        <dbReference type="SAM" id="MobiDB-lite"/>
    </source>
</evidence>
<dbReference type="Pfam" id="PF24994">
    <property type="entry name" value="GIL1_IRKI_C"/>
    <property type="match status" value="1"/>
</dbReference>
<proteinExistence type="predicted"/>
<dbReference type="Proteomes" id="UP001632038">
    <property type="component" value="Unassembled WGS sequence"/>
</dbReference>
<dbReference type="AlphaFoldDB" id="A0ABD3E8L1"/>